<gene>
    <name evidence="6" type="ORF">HMPREF9442_02975</name>
</gene>
<dbReference type="GO" id="GO:0005975">
    <property type="term" value="P:carbohydrate metabolic process"/>
    <property type="evidence" value="ECO:0007669"/>
    <property type="project" value="InterPro"/>
</dbReference>
<evidence type="ECO:0000256" key="3">
    <source>
        <dbReference type="ARBA" id="ARBA00023295"/>
    </source>
</evidence>
<dbReference type="GO" id="GO:0004553">
    <property type="term" value="F:hydrolase activity, hydrolyzing O-glycosyl compounds"/>
    <property type="evidence" value="ECO:0007669"/>
    <property type="project" value="InterPro"/>
</dbReference>
<dbReference type="HOGENOM" id="CLU_321274_0_0_10"/>
<dbReference type="SUPFAM" id="SSF75005">
    <property type="entry name" value="Arabinanase/levansucrase/invertase"/>
    <property type="match status" value="1"/>
</dbReference>
<evidence type="ECO:0000256" key="2">
    <source>
        <dbReference type="ARBA" id="ARBA00022801"/>
    </source>
</evidence>
<dbReference type="Proteomes" id="UP000005546">
    <property type="component" value="Unassembled WGS sequence"/>
</dbReference>
<feature type="signal peptide" evidence="4">
    <location>
        <begin position="1"/>
        <end position="21"/>
    </location>
</feature>
<dbReference type="Pfam" id="PF04616">
    <property type="entry name" value="Glyco_hydro_43"/>
    <property type="match status" value="1"/>
</dbReference>
<protein>
    <submittedName>
        <fullName evidence="6">F5/8 type C domain protein</fullName>
    </submittedName>
</protein>
<dbReference type="eggNOG" id="COG3507">
    <property type="taxonomic scope" value="Bacteria"/>
</dbReference>
<dbReference type="PANTHER" id="PTHR22925:SF3">
    <property type="entry name" value="GLYCOSYL HYDROLASE FAMILY PROTEIN 43"/>
    <property type="match status" value="1"/>
</dbReference>
<dbReference type="InterPro" id="IPR008979">
    <property type="entry name" value="Galactose-bd-like_sf"/>
</dbReference>
<keyword evidence="3" id="KW-0326">Glycosidase</keyword>
<dbReference type="CDD" id="cd18822">
    <property type="entry name" value="GH43_CtGH43-like"/>
    <property type="match status" value="1"/>
</dbReference>
<evidence type="ECO:0000256" key="1">
    <source>
        <dbReference type="ARBA" id="ARBA00009865"/>
    </source>
</evidence>
<reference evidence="6 7" key="1">
    <citation type="submission" date="2011-02" db="EMBL/GenBank/DDBJ databases">
        <authorList>
            <person name="Weinstock G."/>
            <person name="Sodergren E."/>
            <person name="Clifton S."/>
            <person name="Fulton L."/>
            <person name="Fulton B."/>
            <person name="Courtney L."/>
            <person name="Fronick C."/>
            <person name="Harrison M."/>
            <person name="Strong C."/>
            <person name="Farmer C."/>
            <person name="Delahaunty K."/>
            <person name="Markovic C."/>
            <person name="Hall O."/>
            <person name="Minx P."/>
            <person name="Tomlinson C."/>
            <person name="Mitreva M."/>
            <person name="Hou S."/>
            <person name="Chen J."/>
            <person name="Wollam A."/>
            <person name="Pepin K.H."/>
            <person name="Johnson M."/>
            <person name="Bhonagiri V."/>
            <person name="Zhang X."/>
            <person name="Suruliraj S."/>
            <person name="Warren W."/>
            <person name="Chinwalla A."/>
            <person name="Mardis E.R."/>
            <person name="Wilson R.K."/>
        </authorList>
    </citation>
    <scope>NUCLEOTIDE SEQUENCE [LARGE SCALE GENOMIC DNA]</scope>
    <source>
        <strain evidence="6 7">YIT 11841</strain>
    </source>
</reference>
<dbReference type="RefSeq" id="WP_008629433.1">
    <property type="nucleotide sequence ID" value="NZ_GL883883.1"/>
</dbReference>
<dbReference type="SUPFAM" id="SSF49785">
    <property type="entry name" value="Galactose-binding domain-like"/>
    <property type="match status" value="1"/>
</dbReference>
<dbReference type="AlphaFoldDB" id="F3QXK1"/>
<evidence type="ECO:0000313" key="7">
    <source>
        <dbReference type="Proteomes" id="UP000005546"/>
    </source>
</evidence>
<organism evidence="6 7">
    <name type="scientific">Paraprevotella xylaniphila YIT 11841</name>
    <dbReference type="NCBI Taxonomy" id="762982"/>
    <lineage>
        <taxon>Bacteria</taxon>
        <taxon>Pseudomonadati</taxon>
        <taxon>Bacteroidota</taxon>
        <taxon>Bacteroidia</taxon>
        <taxon>Bacteroidales</taxon>
        <taxon>Prevotellaceae</taxon>
        <taxon>Paraprevotella</taxon>
    </lineage>
</organism>
<dbReference type="PANTHER" id="PTHR22925">
    <property type="entry name" value="GLYCOSYL HYDROLASE 43 FAMILY MEMBER"/>
    <property type="match status" value="1"/>
</dbReference>
<feature type="chain" id="PRO_5003302358" evidence="4">
    <location>
        <begin position="22"/>
        <end position="902"/>
    </location>
</feature>
<dbReference type="Gene3D" id="2.115.10.20">
    <property type="entry name" value="Glycosyl hydrolase domain, family 43"/>
    <property type="match status" value="1"/>
</dbReference>
<comment type="similarity">
    <text evidence="1">Belongs to the glycosyl hydrolase 43 family.</text>
</comment>
<proteinExistence type="inferred from homology"/>
<accession>F3QXK1</accession>
<dbReference type="STRING" id="762982.HMPREF9442_02975"/>
<sequence length="902" mass="100042">MNRMKLCLLAALTFGHGMAEAAFRDNPTEMTTSIVNPSFEDGATGWANAGFWTQTNDSPTGEGWTKDGKIYMERWVADSQTLPDADLHQVVSELPVGVFKVVVDAHAVNQKGEPEVCQGAFLYVGRHETSVHKGGEYQLRAVAVNGTLEIGFRLKGTDANWAAVDHFRLLYEGHDVEAYKEELDILLAVAEEGAAQENCHNLTSLRKAIETAKETGDSVDELVAALQGLDAAINEYDRLAVQYGAFERALLNAKKLYDGSDYAGKSLFGKVIEELEPLADNPEGQDLMEAVSKLEKATQDYLDTRPSNWMTIRNGALWVDDRGEPVQAHGAGFLQVGDTWYMIGEDRNNTWNPDVNMYSTKDFVHWKFERKIIKNGVTHPSLGNGRFIERPKLMYCRKTGKYVVWCHWEQGNYGASEAAVFYCDSVNGDYKFHWAGRPLGVKSRDCNVFVDNDGTAYFISTIEENQHLGLFRLSDDYLSAVEYTELFKWQSREAPAIVRHGDTYFMMFSACSGWDPNQATFSYSKSLTSGWSSRANIGNSVAYDTQAASVLTVTGSKGTSYMYVGDRWQDPGLAESKTIMFPISFNGNSIVFDYKPQFDLDLSTGQCRDVAQSCYVPKGKWKVRAFSSQETGSENGAAANAIDGNLQTKWHTRYSGGVASAPHHIEVDMGEEHEIAGFLCAPRMDNSSNGLVRDYMFLVSTDGEQWEAVSGGTWLPYYAGVYFEPVKARYFRLVALAGQYASISEIDILQEAPDSFAPASVNGSWRLGESSPFYNTNPTVRKRSTVTLTAKTGSSGGSWAFYGPDGEMGHTNEYRIDKVSDENVGVYTFIYSDQYCQSAKVDFQLSIRGTDVESVESGLAVVDTKYYTLQGMEVSEPLGKGIYVVKTCYGDGIVKVEKKLLD</sequence>
<dbReference type="InterPro" id="IPR000421">
    <property type="entry name" value="FA58C"/>
</dbReference>
<dbReference type="Pfam" id="PF00754">
    <property type="entry name" value="F5_F8_type_C"/>
    <property type="match status" value="1"/>
</dbReference>
<feature type="domain" description="F5/8 type C" evidence="5">
    <location>
        <begin position="607"/>
        <end position="751"/>
    </location>
</feature>
<name>F3QXK1_9BACT</name>
<dbReference type="EMBL" id="AFBR01000087">
    <property type="protein sequence ID" value="EGG51121.1"/>
    <property type="molecule type" value="Genomic_DNA"/>
</dbReference>
<evidence type="ECO:0000313" key="6">
    <source>
        <dbReference type="EMBL" id="EGG51121.1"/>
    </source>
</evidence>
<dbReference type="InterPro" id="IPR023296">
    <property type="entry name" value="Glyco_hydro_beta-prop_sf"/>
</dbReference>
<evidence type="ECO:0000259" key="5">
    <source>
        <dbReference type="PROSITE" id="PS50022"/>
    </source>
</evidence>
<dbReference type="eggNOG" id="COG1470">
    <property type="taxonomic scope" value="Bacteria"/>
</dbReference>
<keyword evidence="7" id="KW-1185">Reference proteome</keyword>
<keyword evidence="2" id="KW-0378">Hydrolase</keyword>
<comment type="caution">
    <text evidence="6">The sequence shown here is derived from an EMBL/GenBank/DDBJ whole genome shotgun (WGS) entry which is preliminary data.</text>
</comment>
<keyword evidence="4" id="KW-0732">Signal</keyword>
<dbReference type="Gene3D" id="2.60.120.260">
    <property type="entry name" value="Galactose-binding domain-like"/>
    <property type="match status" value="2"/>
</dbReference>
<dbReference type="PROSITE" id="PS50022">
    <property type="entry name" value="FA58C_3"/>
    <property type="match status" value="1"/>
</dbReference>
<dbReference type="InterPro" id="IPR006710">
    <property type="entry name" value="Glyco_hydro_43"/>
</dbReference>
<evidence type="ECO:0000256" key="4">
    <source>
        <dbReference type="SAM" id="SignalP"/>
    </source>
</evidence>
<dbReference type="OrthoDB" id="273314at2"/>